<dbReference type="AlphaFoldDB" id="G7H7N8"/>
<dbReference type="Pfam" id="PF21946">
    <property type="entry name" value="LppM"/>
    <property type="match status" value="1"/>
</dbReference>
<evidence type="ECO:0000256" key="1">
    <source>
        <dbReference type="SAM" id="Phobius"/>
    </source>
</evidence>
<comment type="caution">
    <text evidence="3">The sequence shown here is derived from an EMBL/GenBank/DDBJ whole genome shotgun (WGS) entry which is preliminary data.</text>
</comment>
<accession>G7H7N8</accession>
<evidence type="ECO:0000259" key="2">
    <source>
        <dbReference type="Pfam" id="PF21946"/>
    </source>
</evidence>
<evidence type="ECO:0000313" key="3">
    <source>
        <dbReference type="EMBL" id="GAB11863.1"/>
    </source>
</evidence>
<organism evidence="3 4">
    <name type="scientific">Gordonia araii NBRC 100433</name>
    <dbReference type="NCBI Taxonomy" id="1073574"/>
    <lineage>
        <taxon>Bacteria</taxon>
        <taxon>Bacillati</taxon>
        <taxon>Actinomycetota</taxon>
        <taxon>Actinomycetes</taxon>
        <taxon>Mycobacteriales</taxon>
        <taxon>Gordoniaceae</taxon>
        <taxon>Gordonia</taxon>
    </lineage>
</organism>
<protein>
    <recommendedName>
        <fullName evidence="2">LppM domain-containing protein</fullName>
    </recommendedName>
</protein>
<dbReference type="InterPro" id="IPR053807">
    <property type="entry name" value="LppM"/>
</dbReference>
<evidence type="ECO:0000313" key="4">
    <source>
        <dbReference type="Proteomes" id="UP000035088"/>
    </source>
</evidence>
<keyword evidence="4" id="KW-1185">Reference proteome</keyword>
<dbReference type="STRING" id="1073574.GOARA_089_00460"/>
<keyword evidence="1" id="KW-1133">Transmembrane helix</keyword>
<proteinExistence type="predicted"/>
<gene>
    <name evidence="3" type="ORF">GOARA_089_00460</name>
</gene>
<dbReference type="EMBL" id="BAEE01000089">
    <property type="protein sequence ID" value="GAB11863.1"/>
    <property type="molecule type" value="Genomic_DNA"/>
</dbReference>
<keyword evidence="1" id="KW-0812">Transmembrane</keyword>
<dbReference type="Proteomes" id="UP000035088">
    <property type="component" value="Unassembled WGS sequence"/>
</dbReference>
<reference evidence="3 4" key="1">
    <citation type="submission" date="2011-11" db="EMBL/GenBank/DDBJ databases">
        <title>Whole genome shotgun sequence of Gordonia araii NBRC 100433.</title>
        <authorList>
            <person name="Yoshida Y."/>
            <person name="Hosoyama A."/>
            <person name="Tsuchikane K."/>
            <person name="Katsumata H."/>
            <person name="Yamazaki S."/>
            <person name="Fujita N."/>
        </authorList>
    </citation>
    <scope>NUCLEOTIDE SEQUENCE [LARGE SCALE GENOMIC DNA]</scope>
    <source>
        <strain evidence="3 4">NBRC 100433</strain>
    </source>
</reference>
<name>G7H7N8_9ACTN</name>
<sequence length="260" mass="27008">MSNSPLTVPPPRRAAPRLIALVGAALVLIPLLSGCLTRSVTVGDRFSGEIIVATTPENPTGPPRLDIPQSMSAHISISDFTGTISNDGTVTMQREDAPDAQPAPQRGPTKVGTRAVYTSLTAGQFSQLGDIVAASFTGANAAMDISTKRTGDAVRLTGTADLTDLVEGRDTVFFSVTFAGEVGGTNGTQTSDDSVSWVVPAGKTSDLSADARYPDPASAALPSWSLFVAVCCLLAVGLVVWYARREHRADTTPRPGAPAK</sequence>
<feature type="transmembrane region" description="Helical" evidence="1">
    <location>
        <begin position="224"/>
        <end position="243"/>
    </location>
</feature>
<keyword evidence="1" id="KW-0472">Membrane</keyword>
<dbReference type="RefSeq" id="WP_007323937.1">
    <property type="nucleotide sequence ID" value="NZ_BAEE01000089.1"/>
</dbReference>
<dbReference type="OrthoDB" id="3712375at2"/>
<feature type="domain" description="LppM" evidence="2">
    <location>
        <begin position="40"/>
        <end position="213"/>
    </location>
</feature>